<evidence type="ECO:0000313" key="2">
    <source>
        <dbReference type="Proteomes" id="UP000004642"/>
    </source>
</evidence>
<reference evidence="1 2" key="1">
    <citation type="journal article" date="2011" name="BMC Genomics">
        <title>Genome sequencing reveals diversification of virulence factor content and possible host adaptation in distinct subpopulations of Salmonella enterica.</title>
        <authorList>
            <person name="den Bakker H.C."/>
            <person name="Moreno Switt A.I."/>
            <person name="Govoni G."/>
            <person name="Cummings C.A."/>
            <person name="Ranieri M.L."/>
            <person name="Degoricija L."/>
            <person name="Hoelzer K."/>
            <person name="Rodriguez-Rivera L.D."/>
            <person name="Brown S."/>
            <person name="Bolchacova E."/>
            <person name="Furtado M.R."/>
            <person name="Wiedmann M."/>
        </authorList>
    </citation>
    <scope>NUCLEOTIDE SEQUENCE [LARGE SCALE GENOMIC DNA]</scope>
    <source>
        <strain evidence="1 2">R6-377</strain>
    </source>
</reference>
<dbReference type="Proteomes" id="UP000004642">
    <property type="component" value="Unassembled WGS sequence"/>
</dbReference>
<name>G5LKI4_SALET</name>
<organism evidence="1 2">
    <name type="scientific">Salmonella enterica subsp. enterica serovar Alachua str. R6-377</name>
    <dbReference type="NCBI Taxonomy" id="913241"/>
    <lineage>
        <taxon>Bacteria</taxon>
        <taxon>Pseudomonadati</taxon>
        <taxon>Pseudomonadota</taxon>
        <taxon>Gammaproteobacteria</taxon>
        <taxon>Enterobacterales</taxon>
        <taxon>Enterobacteriaceae</taxon>
        <taxon>Salmonella</taxon>
    </lineage>
</organism>
<dbReference type="AlphaFoldDB" id="G5LKI4"/>
<gene>
    <name evidence="1" type="ORF">LTSEALA_0887</name>
</gene>
<protein>
    <submittedName>
        <fullName evidence="1">Uncharacterized protein</fullName>
    </submittedName>
</protein>
<comment type="caution">
    <text evidence="1">The sequence shown here is derived from an EMBL/GenBank/DDBJ whole genome shotgun (WGS) entry which is preliminary data.</text>
</comment>
<accession>G5LKI4</accession>
<proteinExistence type="predicted"/>
<sequence length="42" mass="4982">MLNEQLLNKRIAAYRCSRRQQRLADRLLPTGEIGRSSLRQRL</sequence>
<evidence type="ECO:0000313" key="1">
    <source>
        <dbReference type="EMBL" id="EHC43929.1"/>
    </source>
</evidence>
<dbReference type="EMBL" id="AFCJ01000369">
    <property type="protein sequence ID" value="EHC43929.1"/>
    <property type="molecule type" value="Genomic_DNA"/>
</dbReference>